<dbReference type="EC" id="5.1.1.7" evidence="3 9"/>
<evidence type="ECO:0000256" key="7">
    <source>
        <dbReference type="ARBA" id="ARBA00023235"/>
    </source>
</evidence>
<dbReference type="RefSeq" id="WP_009575880.1">
    <property type="nucleotide sequence ID" value="NZ_AEIG01000045.1"/>
</dbReference>
<keyword evidence="5 9" id="KW-0028">Amino-acid biosynthesis</keyword>
<organism evidence="10 11">
    <name type="scientific">Aequoribacter fuscus</name>
    <dbReference type="NCBI Taxonomy" id="2518989"/>
    <lineage>
        <taxon>Bacteria</taxon>
        <taxon>Pseudomonadati</taxon>
        <taxon>Pseudomonadota</taxon>
        <taxon>Gammaproteobacteria</taxon>
        <taxon>Cellvibrionales</taxon>
        <taxon>Halieaceae</taxon>
        <taxon>Aequoribacter</taxon>
    </lineage>
</organism>
<protein>
    <recommendedName>
        <fullName evidence="3 9">Diaminopimelate epimerase</fullName>
        <shortName evidence="9">DAP epimerase</shortName>
        <ecNumber evidence="3 9">5.1.1.7</ecNumber>
    </recommendedName>
    <alternativeName>
        <fullName evidence="9">PLP-independent amino acid racemase</fullName>
    </alternativeName>
</protein>
<evidence type="ECO:0000256" key="2">
    <source>
        <dbReference type="ARBA" id="ARBA00010219"/>
    </source>
</evidence>
<dbReference type="PANTHER" id="PTHR31689">
    <property type="entry name" value="DIAMINOPIMELATE EPIMERASE, CHLOROPLASTIC"/>
    <property type="match status" value="1"/>
</dbReference>
<evidence type="ECO:0000256" key="1">
    <source>
        <dbReference type="ARBA" id="ARBA00005196"/>
    </source>
</evidence>
<dbReference type="EMBL" id="AEIG01000045">
    <property type="protein sequence ID" value="EGG29561.1"/>
    <property type="molecule type" value="Genomic_DNA"/>
</dbReference>
<keyword evidence="4 9" id="KW-0963">Cytoplasm</keyword>
<feature type="binding site" evidence="9">
    <location>
        <begin position="76"/>
        <end position="77"/>
    </location>
    <ligand>
        <name>substrate</name>
    </ligand>
</feature>
<feature type="binding site" evidence="9">
    <location>
        <begin position="211"/>
        <end position="212"/>
    </location>
    <ligand>
        <name>substrate</name>
    </ligand>
</feature>
<dbReference type="eggNOG" id="COG0253">
    <property type="taxonomic scope" value="Bacteria"/>
</dbReference>
<sequence length="277" mass="29982">MTIRFTKMHGLGNDFFVLDLRAQDVELTSERILAWSDRHRGVGFDQLLVLEPATQTGVDFKYRIFNADGSEVEHCGNGARCVARFAQRSSGQSDFVCETARGLLTLSVLDDQQVKVAMGIPTFKPSEIPFVADDAALNYNLPLYPDQASQIKVGALAIGNPHAVVWVSSTAAAPVEELGPILESHPRFPNRVNVGFAERVDEHEINLRVFERGVGETEACGTGACAAAIHGMLTQGLVSPVSVHLPGGTLQIDWQGMGEQVIMTGPATFVYDGELSE</sequence>
<dbReference type="HAMAP" id="MF_00197">
    <property type="entry name" value="DAP_epimerase"/>
    <property type="match status" value="1"/>
</dbReference>
<evidence type="ECO:0000256" key="5">
    <source>
        <dbReference type="ARBA" id="ARBA00022605"/>
    </source>
</evidence>
<feature type="site" description="Important for dimerization" evidence="9">
    <location>
        <position position="271"/>
    </location>
</feature>
<dbReference type="Pfam" id="PF01678">
    <property type="entry name" value="DAP_epimerase"/>
    <property type="match status" value="2"/>
</dbReference>
<evidence type="ECO:0000256" key="6">
    <source>
        <dbReference type="ARBA" id="ARBA00023154"/>
    </source>
</evidence>
<dbReference type="SUPFAM" id="SSF54506">
    <property type="entry name" value="Diaminopimelate epimerase-like"/>
    <property type="match status" value="2"/>
</dbReference>
<dbReference type="GO" id="GO:0008837">
    <property type="term" value="F:diaminopimelate epimerase activity"/>
    <property type="evidence" value="ECO:0007669"/>
    <property type="project" value="UniProtKB-UniRule"/>
</dbReference>
<feature type="binding site" evidence="9">
    <location>
        <position position="66"/>
    </location>
    <ligand>
        <name>substrate</name>
    </ligand>
</feature>
<dbReference type="InterPro" id="IPR018510">
    <property type="entry name" value="DAP_epimerase_AS"/>
</dbReference>
<comment type="subunit">
    <text evidence="9">Homodimer.</text>
</comment>
<accession>F3L282</accession>
<gene>
    <name evidence="9" type="primary">dapF</name>
    <name evidence="10" type="ORF">IMCC3088_1649</name>
</gene>
<proteinExistence type="inferred from homology"/>
<feature type="binding site" evidence="9">
    <location>
        <begin position="221"/>
        <end position="222"/>
    </location>
    <ligand>
        <name>substrate</name>
    </ligand>
</feature>
<dbReference type="STRING" id="2518989.IMCC3088_1649"/>
<reference evidence="10 11" key="1">
    <citation type="journal article" date="2011" name="J. Bacteriol.">
        <title>Genome sequence of strain IMCC3088, a proteorhodopsin-containing marine bacterium belonging to the OM60/NOR5 clade.</title>
        <authorList>
            <person name="Jang Y."/>
            <person name="Oh H.M."/>
            <person name="Kang I."/>
            <person name="Lee K."/>
            <person name="Yang S.J."/>
            <person name="Cho J.C."/>
        </authorList>
    </citation>
    <scope>NUCLEOTIDE SEQUENCE [LARGE SCALE GENOMIC DNA]</scope>
    <source>
        <strain evidence="10 11">IMCC3088</strain>
    </source>
</reference>
<dbReference type="FunFam" id="3.10.310.10:FF:000001">
    <property type="entry name" value="Diaminopimelate epimerase"/>
    <property type="match status" value="1"/>
</dbReference>
<feature type="binding site" evidence="9">
    <location>
        <position position="193"/>
    </location>
    <ligand>
        <name>substrate</name>
    </ligand>
</feature>
<dbReference type="UniPathway" id="UPA00034">
    <property type="reaction ID" value="UER00025"/>
</dbReference>
<dbReference type="InterPro" id="IPR001653">
    <property type="entry name" value="DAP_epimerase_DapF"/>
</dbReference>
<feature type="site" description="Could be important to modulate the pK values of the two catalytic cysteine residues" evidence="9">
    <location>
        <position position="211"/>
    </location>
</feature>
<evidence type="ECO:0000313" key="10">
    <source>
        <dbReference type="EMBL" id="EGG29561.1"/>
    </source>
</evidence>
<dbReference type="AlphaFoldDB" id="F3L282"/>
<evidence type="ECO:0000256" key="4">
    <source>
        <dbReference type="ARBA" id="ARBA00022490"/>
    </source>
</evidence>
<evidence type="ECO:0000256" key="3">
    <source>
        <dbReference type="ARBA" id="ARBA00013080"/>
    </source>
</evidence>
<dbReference type="GO" id="GO:0005829">
    <property type="term" value="C:cytosol"/>
    <property type="evidence" value="ECO:0007669"/>
    <property type="project" value="TreeGrafter"/>
</dbReference>
<feature type="site" description="Could be important to modulate the pK values of the two catalytic cysteine residues" evidence="9">
    <location>
        <position position="162"/>
    </location>
</feature>
<comment type="subcellular location">
    <subcellularLocation>
        <location evidence="9">Cytoplasm</location>
    </subcellularLocation>
</comment>
<dbReference type="OrthoDB" id="9805408at2"/>
<evidence type="ECO:0000256" key="8">
    <source>
        <dbReference type="ARBA" id="ARBA00051712"/>
    </source>
</evidence>
<dbReference type="Proteomes" id="UP000005615">
    <property type="component" value="Unassembled WGS sequence"/>
</dbReference>
<dbReference type="NCBIfam" id="TIGR00652">
    <property type="entry name" value="DapF"/>
    <property type="match status" value="1"/>
</dbReference>
<feature type="binding site" evidence="9">
    <location>
        <position position="46"/>
    </location>
    <ligand>
        <name>substrate</name>
    </ligand>
</feature>
<feature type="active site" description="Proton donor" evidence="9">
    <location>
        <position position="75"/>
    </location>
</feature>
<dbReference type="PANTHER" id="PTHR31689:SF0">
    <property type="entry name" value="DIAMINOPIMELATE EPIMERASE"/>
    <property type="match status" value="1"/>
</dbReference>
<keyword evidence="11" id="KW-1185">Reference proteome</keyword>
<feature type="active site" description="Proton acceptor" evidence="9">
    <location>
        <position position="220"/>
    </location>
</feature>
<dbReference type="Gene3D" id="3.10.310.10">
    <property type="entry name" value="Diaminopimelate Epimerase, Chain A, domain 1"/>
    <property type="match status" value="2"/>
</dbReference>
<comment type="function">
    <text evidence="9">Catalyzes the stereoinversion of LL-2,6-diaminopimelate (L,L-DAP) to meso-diaminopimelate (meso-DAP), a precursor of L-lysine and an essential component of the bacterial peptidoglycan.</text>
</comment>
<name>F3L282_9GAMM</name>
<keyword evidence="7 9" id="KW-0413">Isomerase</keyword>
<evidence type="ECO:0000313" key="11">
    <source>
        <dbReference type="Proteomes" id="UP000005615"/>
    </source>
</evidence>
<evidence type="ECO:0000256" key="9">
    <source>
        <dbReference type="HAMAP-Rule" id="MF_00197"/>
    </source>
</evidence>
<comment type="pathway">
    <text evidence="1 9">Amino-acid biosynthesis; L-lysine biosynthesis via DAP pathway; DL-2,6-diaminopimelate from LL-2,6-diaminopimelate: step 1/1.</text>
</comment>
<dbReference type="GO" id="GO:0009089">
    <property type="term" value="P:lysine biosynthetic process via diaminopimelate"/>
    <property type="evidence" value="ECO:0007669"/>
    <property type="project" value="UniProtKB-UniRule"/>
</dbReference>
<keyword evidence="6 9" id="KW-0457">Lysine biosynthesis</keyword>
<comment type="caution">
    <text evidence="10">The sequence shown here is derived from an EMBL/GenBank/DDBJ whole genome shotgun (WGS) entry which is preliminary data.</text>
</comment>
<feature type="binding site" evidence="9">
    <location>
        <position position="160"/>
    </location>
    <ligand>
        <name>substrate</name>
    </ligand>
</feature>
<feature type="binding site" evidence="9">
    <location>
        <position position="13"/>
    </location>
    <ligand>
        <name>substrate</name>
    </ligand>
</feature>
<comment type="similarity">
    <text evidence="2 9">Belongs to the diaminopimelate epimerase family.</text>
</comment>
<dbReference type="PROSITE" id="PS01326">
    <property type="entry name" value="DAP_EPIMERASE"/>
    <property type="match status" value="1"/>
</dbReference>
<comment type="catalytic activity">
    <reaction evidence="8 9">
        <text>(2S,6S)-2,6-diaminopimelate = meso-2,6-diaminopimelate</text>
        <dbReference type="Rhea" id="RHEA:15393"/>
        <dbReference type="ChEBI" id="CHEBI:57609"/>
        <dbReference type="ChEBI" id="CHEBI:57791"/>
        <dbReference type="EC" id="5.1.1.7"/>
    </reaction>
</comment>